<dbReference type="InterPro" id="IPR037431">
    <property type="entry name" value="REX4_DEDDh_dom"/>
</dbReference>
<dbReference type="SUPFAM" id="SSF53098">
    <property type="entry name" value="Ribonuclease H-like"/>
    <property type="match status" value="1"/>
</dbReference>
<evidence type="ECO:0000256" key="9">
    <source>
        <dbReference type="ARBA" id="ARBA00025599"/>
    </source>
</evidence>
<evidence type="ECO:0000256" key="2">
    <source>
        <dbReference type="ARBA" id="ARBA00010489"/>
    </source>
</evidence>
<protein>
    <recommendedName>
        <fullName evidence="3">RNA exonuclease 4</fullName>
    </recommendedName>
</protein>
<keyword evidence="8" id="KW-0539">Nucleus</keyword>
<dbReference type="PANTHER" id="PTHR12801">
    <property type="entry name" value="RNA EXONUCLEASE REXO1 / RECO3 FAMILY MEMBER-RELATED"/>
    <property type="match status" value="1"/>
</dbReference>
<dbReference type="GeneID" id="100378739"/>
<evidence type="ECO:0000256" key="1">
    <source>
        <dbReference type="ARBA" id="ARBA00004123"/>
    </source>
</evidence>
<feature type="domain" description="Exonuclease" evidence="10">
    <location>
        <begin position="1"/>
        <end position="157"/>
    </location>
</feature>
<name>A0ABM0MS13_SACKO</name>
<dbReference type="SMART" id="SM00479">
    <property type="entry name" value="EXOIII"/>
    <property type="match status" value="1"/>
</dbReference>
<accession>A0ABM0MS13</accession>
<dbReference type="Proteomes" id="UP000694865">
    <property type="component" value="Unplaced"/>
</dbReference>
<evidence type="ECO:0000313" key="12">
    <source>
        <dbReference type="RefSeq" id="XP_006822804.1"/>
    </source>
</evidence>
<dbReference type="InterPro" id="IPR047021">
    <property type="entry name" value="REXO1/3/4-like"/>
</dbReference>
<evidence type="ECO:0000256" key="7">
    <source>
        <dbReference type="ARBA" id="ARBA00022839"/>
    </source>
</evidence>
<dbReference type="Gene3D" id="3.30.420.10">
    <property type="entry name" value="Ribonuclease H-like superfamily/Ribonuclease H"/>
    <property type="match status" value="1"/>
</dbReference>
<reference evidence="12" key="1">
    <citation type="submission" date="2025-08" db="UniProtKB">
        <authorList>
            <consortium name="RefSeq"/>
        </authorList>
    </citation>
    <scope>IDENTIFICATION</scope>
    <source>
        <tissue evidence="12">Testes</tissue>
    </source>
</reference>
<evidence type="ECO:0000256" key="5">
    <source>
        <dbReference type="ARBA" id="ARBA00022722"/>
    </source>
</evidence>
<sequence>MVGVGPMAKESALARCTVVDYHGKCLCDLYVKPDVPVTDYRTPWSGIRKEHIQRGLPFFQVQNHVQQLIDGKILIGHALHNDLQALHLRHPFEQIADTSKCVHLRRLVGMETSTPISLKRLSKQLLHRTIQQGEHCSLEDARAAMDLFKISKNKNTDVHLKSFMTDDFWPSDFDNE</sequence>
<dbReference type="PANTHER" id="PTHR12801:SF45">
    <property type="entry name" value="RNA EXONUCLEASE 4"/>
    <property type="match status" value="1"/>
</dbReference>
<evidence type="ECO:0000256" key="8">
    <source>
        <dbReference type="ARBA" id="ARBA00023242"/>
    </source>
</evidence>
<comment type="subcellular location">
    <subcellularLocation>
        <location evidence="1">Nucleus</location>
    </subcellularLocation>
</comment>
<organism evidence="11 12">
    <name type="scientific">Saccoglossus kowalevskii</name>
    <name type="common">Acorn worm</name>
    <dbReference type="NCBI Taxonomy" id="10224"/>
    <lineage>
        <taxon>Eukaryota</taxon>
        <taxon>Metazoa</taxon>
        <taxon>Hemichordata</taxon>
        <taxon>Enteropneusta</taxon>
        <taxon>Harrimaniidae</taxon>
        <taxon>Saccoglossus</taxon>
    </lineage>
</organism>
<proteinExistence type="inferred from homology"/>
<dbReference type="RefSeq" id="XP_006822804.1">
    <property type="nucleotide sequence ID" value="XM_006822741.1"/>
</dbReference>
<dbReference type="InterPro" id="IPR013520">
    <property type="entry name" value="Ribonucl_H"/>
</dbReference>
<dbReference type="InterPro" id="IPR012337">
    <property type="entry name" value="RNaseH-like_sf"/>
</dbReference>
<dbReference type="Pfam" id="PF00929">
    <property type="entry name" value="RNase_T"/>
    <property type="match status" value="1"/>
</dbReference>
<keyword evidence="4" id="KW-0698">rRNA processing</keyword>
<comment type="function">
    <text evidence="9">Exoribonuclease involved in ribosome biosynthesis. Involved in the processing of ITS1, the internal transcribed spacer localized between the 18S and 5.8S rRNAs.</text>
</comment>
<evidence type="ECO:0000256" key="4">
    <source>
        <dbReference type="ARBA" id="ARBA00022552"/>
    </source>
</evidence>
<keyword evidence="6" id="KW-0378">Hydrolase</keyword>
<dbReference type="InterPro" id="IPR036397">
    <property type="entry name" value="RNaseH_sf"/>
</dbReference>
<keyword evidence="5" id="KW-0540">Nuclease</keyword>
<evidence type="ECO:0000256" key="3">
    <source>
        <dbReference type="ARBA" id="ARBA00016937"/>
    </source>
</evidence>
<gene>
    <name evidence="12" type="primary">LOC100378739</name>
</gene>
<evidence type="ECO:0000256" key="6">
    <source>
        <dbReference type="ARBA" id="ARBA00022801"/>
    </source>
</evidence>
<keyword evidence="7" id="KW-0269">Exonuclease</keyword>
<keyword evidence="11" id="KW-1185">Reference proteome</keyword>
<evidence type="ECO:0000259" key="10">
    <source>
        <dbReference type="SMART" id="SM00479"/>
    </source>
</evidence>
<evidence type="ECO:0000313" key="11">
    <source>
        <dbReference type="Proteomes" id="UP000694865"/>
    </source>
</evidence>
<dbReference type="CDD" id="cd06144">
    <property type="entry name" value="REX4_like"/>
    <property type="match status" value="1"/>
</dbReference>
<comment type="similarity">
    <text evidence="2">Belongs to the REXO4 family.</text>
</comment>